<dbReference type="Proteomes" id="UP000265520">
    <property type="component" value="Unassembled WGS sequence"/>
</dbReference>
<dbReference type="AlphaFoldDB" id="A0A392WA56"/>
<evidence type="ECO:0000313" key="3">
    <source>
        <dbReference type="Proteomes" id="UP000265520"/>
    </source>
</evidence>
<proteinExistence type="predicted"/>
<sequence length="27" mass="2498">MAVVNGSGGEGGGDAFAATGEEKSIAD</sequence>
<evidence type="ECO:0000256" key="1">
    <source>
        <dbReference type="SAM" id="MobiDB-lite"/>
    </source>
</evidence>
<feature type="non-terminal residue" evidence="2">
    <location>
        <position position="27"/>
    </location>
</feature>
<accession>A0A392WA56</accession>
<evidence type="ECO:0000313" key="2">
    <source>
        <dbReference type="EMBL" id="MCI97136.1"/>
    </source>
</evidence>
<keyword evidence="3" id="KW-1185">Reference proteome</keyword>
<organism evidence="2 3">
    <name type="scientific">Trifolium medium</name>
    <dbReference type="NCBI Taxonomy" id="97028"/>
    <lineage>
        <taxon>Eukaryota</taxon>
        <taxon>Viridiplantae</taxon>
        <taxon>Streptophyta</taxon>
        <taxon>Embryophyta</taxon>
        <taxon>Tracheophyta</taxon>
        <taxon>Spermatophyta</taxon>
        <taxon>Magnoliopsida</taxon>
        <taxon>eudicotyledons</taxon>
        <taxon>Gunneridae</taxon>
        <taxon>Pentapetalae</taxon>
        <taxon>rosids</taxon>
        <taxon>fabids</taxon>
        <taxon>Fabales</taxon>
        <taxon>Fabaceae</taxon>
        <taxon>Papilionoideae</taxon>
        <taxon>50 kb inversion clade</taxon>
        <taxon>NPAAA clade</taxon>
        <taxon>Hologalegina</taxon>
        <taxon>IRL clade</taxon>
        <taxon>Trifolieae</taxon>
        <taxon>Trifolium</taxon>
    </lineage>
</organism>
<feature type="compositionally biased region" description="Gly residues" evidence="1">
    <location>
        <begin position="1"/>
        <end position="14"/>
    </location>
</feature>
<comment type="caution">
    <text evidence="2">The sequence shown here is derived from an EMBL/GenBank/DDBJ whole genome shotgun (WGS) entry which is preliminary data.</text>
</comment>
<dbReference type="EMBL" id="LXQA011433862">
    <property type="protein sequence ID" value="MCI97136.1"/>
    <property type="molecule type" value="Genomic_DNA"/>
</dbReference>
<protein>
    <submittedName>
        <fullName evidence="2">Uncharacterized protein</fullName>
    </submittedName>
</protein>
<feature type="region of interest" description="Disordered" evidence="1">
    <location>
        <begin position="1"/>
        <end position="27"/>
    </location>
</feature>
<name>A0A392WA56_9FABA</name>
<reference evidence="2 3" key="1">
    <citation type="journal article" date="2018" name="Front. Plant Sci.">
        <title>Red Clover (Trifolium pratense) and Zigzag Clover (T. medium) - A Picture of Genomic Similarities and Differences.</title>
        <authorList>
            <person name="Dluhosova J."/>
            <person name="Istvanek J."/>
            <person name="Nedelnik J."/>
            <person name="Repkova J."/>
        </authorList>
    </citation>
    <scope>NUCLEOTIDE SEQUENCE [LARGE SCALE GENOMIC DNA]</scope>
    <source>
        <strain evidence="3">cv. 10/8</strain>
        <tissue evidence="2">Leaf</tissue>
    </source>
</reference>